<dbReference type="EMBL" id="FPCA01000001">
    <property type="protein sequence ID" value="SFU44587.1"/>
    <property type="molecule type" value="Genomic_DNA"/>
</dbReference>
<feature type="domain" description="MBG" evidence="2">
    <location>
        <begin position="766"/>
        <end position="837"/>
    </location>
</feature>
<accession>A0A1I7G829</accession>
<protein>
    <submittedName>
        <fullName evidence="4">Por secretion system C-terminal sorting domain-containing protein</fullName>
    </submittedName>
</protein>
<feature type="domain" description="MBG" evidence="2">
    <location>
        <begin position="1515"/>
        <end position="1595"/>
    </location>
</feature>
<name>A0A1I7G829_9BACT</name>
<evidence type="ECO:0000259" key="1">
    <source>
        <dbReference type="Pfam" id="PF16640"/>
    </source>
</evidence>
<feature type="domain" description="Secretion system C-terminal sorting" evidence="3">
    <location>
        <begin position="1856"/>
        <end position="1931"/>
    </location>
</feature>
<evidence type="ECO:0000259" key="2">
    <source>
        <dbReference type="Pfam" id="PF18887"/>
    </source>
</evidence>
<dbReference type="Pfam" id="PF18887">
    <property type="entry name" value="MBG_3"/>
    <property type="match status" value="8"/>
</dbReference>
<dbReference type="InterPro" id="IPR032109">
    <property type="entry name" value="Big_3_5"/>
</dbReference>
<dbReference type="InterPro" id="IPR043772">
    <property type="entry name" value="MBG_3"/>
</dbReference>
<sequence length="1935" mass="194865">MPSAGGLVRLLLCQFFTSSNNFITKLHMNVKPLHNQHVRDYLNFQRGLLVLVFFLLTAFGAQAQTVTTDKDDYSPGQYVIVTGTGWTPGETVSFDFHETPQVCTSDHHVRNTIANADGSILYSQFLINEKHLGVSFVLTATGQSSGLTAVTNFTDAGIRNVTVAGTSFCAGQNIKVNFEAISAGAGGAFKKGNIFTAQISNTSGSFTAPINIGMLESDVSNVFHDIEATIPANATPGAAYIIRVISSDPIVNSGTILNTASFSISAKPEDANAGPDHLNITGTSTTLAGNAPSVGTGAWSIVSGTGGSFGTTATSTSSNPAATFNGTAGSTYVLRWTITNGACTSTDDVTITFNSIIATTTTLSTSVNPSVYAQAVTFTATVAPNSGSSTPTGNVVFKNGSDIIGTVALSSVSGAQRATFTTSTLAVTISGHYVTAVYQGADSFEMSSSNVVSQVVNKATATVTLAGLTGQVYNGSAMHTTATTDPAGLTVEFTYSGSATEPTEAGSYTVVGTINNANYSGSATGTLVIGKATSVTTVTIAKGAFSYTGSAITPATVSVTGAGGLNLAPAAAYANNVNAGTATASYTFAGDDNHIGSSDSKTFAIGKAPATLALGNLTHTYDGTLKSATATTTPAGLTGVSVSGSGTDFGSYEASASLDNANYTAIAVSGTLRISKAPSAVSMDDISATYNGSAHAASATATGVGGLSTTAGITYSYVGTGETTYPASAAAPTNAGTYSVTATYAGGANHTGSSATATVTINPAPATISVADLAKTYNGSAQGATVITSPAGLAVNFTYEGSATVPTAAGTYAVVAALNNGNYTAANGTGTLVIAKAPTTTVVTIVGGPFTYTGSAITPATVRVTGAGGLELTPSAVYAKNVNSGTATASYSYAESANYLASTDSKTFNIGKANATIAVSGKTVTYDGNAHGATGTATGVNNEDLSSLLNFGASFTNVPGGTASWTFAGNNNYNIANGTAVIVINKADQVISWTAPAKIVYGTALSAMQLNASLTTGDGALTYSPAADAFLDAGDNQTLSVTAAATTNYNAKTATVSINVDKANAVINVAGKNVIYDGNAHGATGTATGARNEDLNSLLNFGSSFTNVPGGTASWSFAGDANHNVANGTAAIVINKATATLALGNLSYVYDSNEKSATATTTPANLTGVSISNNGKTNAGTYAVTASLSNTNYEAVPVTANLVIEKTNAIIAVEGKTVTYDGAAHGATGSAKGVKGETLAGLDLGASFTNVPGGTANWTFTDATGNYNNANGSVAIAIDKATTTTVVTIVGGPFTYTGSAITPATVTVTGAGGLNLTPAAAYANNVNAGTGTASYTFAGDDNHIGSSDSKTFAIGKAPATLALGNLTHTYDGTLKSATATTTPAGLTGVTVSGSGTDFGTYAASASLDNANYEATAVSGTINISKASSVVSMENVTATYNGNAHAAFATATGAGGLNTTEDITYSYVGTGETTFPASAIAPTNAGTYSVTATYAGGANHTGSSATATVTINPAPAMLALSNLKYMFDGSAKSATVTTSPAGIDVNVTYAPIVGGVTGTASATAPTAAGTYAVVAALNNSNYSATNATGTLYIYNAPTVTLRASDPVAVNNSSTVTAIFGGDVLNKIWSVVSPNGAVATYAATDDSYTITSTTVGVYTVTLSYTNGVGIPFSEKAFSVFFDPTAGFVTGGGWIDSPAGASTAYPDAVGRANFGFVSKYEKGANKPTGNTEFQFKAGDLNFKSTNYQWLTVSGARAQFKGTGTINGVGSFDFILTAIDGQVSGGGGTDKFRIKITNTDGTIVYDNQRGLADDAAIVTEVTGSIVIHQPANVKAGSTTSKVVAQDKPQPEVSATKFLNYPNPYNDRTTIAFTAEKEGSFALEVYDVKGALVRKLDMGVTEAGKTYEYDLDSRNMPEGMYFARLMTSSGVQTIKMVLKR</sequence>
<gene>
    <name evidence="4" type="ORF">SAMN04487941_0803</name>
</gene>
<dbReference type="STRING" id="388950.GCA_001611675_03937"/>
<feature type="domain" description="MBG" evidence="2">
    <location>
        <begin position="1359"/>
        <end position="1427"/>
    </location>
</feature>
<feature type="domain" description="MBG" evidence="2">
    <location>
        <begin position="1139"/>
        <end position="1207"/>
    </location>
</feature>
<dbReference type="Pfam" id="PF18962">
    <property type="entry name" value="Por_Secre_tail"/>
    <property type="match status" value="1"/>
</dbReference>
<organism evidence="4 5">
    <name type="scientific">Pontibacter akesuensis</name>
    <dbReference type="NCBI Taxonomy" id="388950"/>
    <lineage>
        <taxon>Bacteria</taxon>
        <taxon>Pseudomonadati</taxon>
        <taxon>Bacteroidota</taxon>
        <taxon>Cytophagia</taxon>
        <taxon>Cytophagales</taxon>
        <taxon>Hymenobacteraceae</taxon>
        <taxon>Pontibacter</taxon>
    </lineage>
</organism>
<reference evidence="5" key="1">
    <citation type="submission" date="2016-10" db="EMBL/GenBank/DDBJ databases">
        <authorList>
            <person name="Varghese N."/>
        </authorList>
    </citation>
    <scope>NUCLEOTIDE SEQUENCE [LARGE SCALE GENOMIC DNA]</scope>
    <source>
        <strain evidence="5">DSM 18820</strain>
    </source>
</reference>
<dbReference type="Gene3D" id="2.60.40.10">
    <property type="entry name" value="Immunoglobulins"/>
    <property type="match status" value="2"/>
</dbReference>
<evidence type="ECO:0000259" key="3">
    <source>
        <dbReference type="Pfam" id="PF18962"/>
    </source>
</evidence>
<dbReference type="InterPro" id="IPR026444">
    <property type="entry name" value="Secre_tail"/>
</dbReference>
<evidence type="ECO:0000313" key="4">
    <source>
        <dbReference type="EMBL" id="SFU44587.1"/>
    </source>
</evidence>
<evidence type="ECO:0000313" key="5">
    <source>
        <dbReference type="Proteomes" id="UP000182491"/>
    </source>
</evidence>
<feature type="domain" description="MBG" evidence="2">
    <location>
        <begin position="461"/>
        <end position="533"/>
    </location>
</feature>
<dbReference type="NCBIfam" id="TIGR04183">
    <property type="entry name" value="Por_Secre_tail"/>
    <property type="match status" value="1"/>
</dbReference>
<feature type="domain" description="MBG" evidence="2">
    <location>
        <begin position="1430"/>
        <end position="1513"/>
    </location>
</feature>
<feature type="domain" description="Bacterial Ig-like" evidence="1">
    <location>
        <begin position="364"/>
        <end position="457"/>
    </location>
</feature>
<dbReference type="OrthoDB" id="1121493at2"/>
<dbReference type="InterPro" id="IPR013783">
    <property type="entry name" value="Ig-like_fold"/>
</dbReference>
<proteinExistence type="predicted"/>
<dbReference type="Proteomes" id="UP000182491">
    <property type="component" value="Unassembled WGS sequence"/>
</dbReference>
<feature type="domain" description="MBG" evidence="2">
    <location>
        <begin position="610"/>
        <end position="677"/>
    </location>
</feature>
<feature type="domain" description="MBG" evidence="2">
    <location>
        <begin position="681"/>
        <end position="764"/>
    </location>
</feature>
<keyword evidence="5" id="KW-1185">Reference proteome</keyword>
<dbReference type="Pfam" id="PF16640">
    <property type="entry name" value="Big_3_5"/>
    <property type="match status" value="1"/>
</dbReference>